<evidence type="ECO:0000313" key="3">
    <source>
        <dbReference type="Proteomes" id="UP000183567"/>
    </source>
</evidence>
<evidence type="ECO:0000313" key="2">
    <source>
        <dbReference type="EMBL" id="OJA20743.1"/>
    </source>
</evidence>
<gene>
    <name evidence="2" type="ORF">AZE42_10541</name>
</gene>
<protein>
    <submittedName>
        <fullName evidence="2">Uncharacterized protein</fullName>
    </submittedName>
</protein>
<dbReference type="EMBL" id="LVVM01000408">
    <property type="protein sequence ID" value="OJA20743.1"/>
    <property type="molecule type" value="Genomic_DNA"/>
</dbReference>
<keyword evidence="3" id="KW-1185">Reference proteome</keyword>
<name>A0A1J8QJC6_9AGAM</name>
<evidence type="ECO:0000256" key="1">
    <source>
        <dbReference type="SAM" id="MobiDB-lite"/>
    </source>
</evidence>
<comment type="caution">
    <text evidence="2">The sequence shown here is derived from an EMBL/GenBank/DDBJ whole genome shotgun (WGS) entry which is preliminary data.</text>
</comment>
<dbReference type="AlphaFoldDB" id="A0A1J8QJC6"/>
<organism evidence="2 3">
    <name type="scientific">Rhizopogon vesiculosus</name>
    <dbReference type="NCBI Taxonomy" id="180088"/>
    <lineage>
        <taxon>Eukaryota</taxon>
        <taxon>Fungi</taxon>
        <taxon>Dikarya</taxon>
        <taxon>Basidiomycota</taxon>
        <taxon>Agaricomycotina</taxon>
        <taxon>Agaricomycetes</taxon>
        <taxon>Agaricomycetidae</taxon>
        <taxon>Boletales</taxon>
        <taxon>Suillineae</taxon>
        <taxon>Rhizopogonaceae</taxon>
        <taxon>Rhizopogon</taxon>
    </lineage>
</organism>
<reference evidence="2 3" key="1">
    <citation type="submission" date="2016-03" db="EMBL/GenBank/DDBJ databases">
        <title>Comparative genomics of the ectomycorrhizal sister species Rhizopogon vinicolor and Rhizopogon vesiculosus (Basidiomycota: Boletales) reveals a divergence of the mating type B locus.</title>
        <authorList>
            <person name="Mujic A.B."/>
            <person name="Kuo A."/>
            <person name="Tritt A."/>
            <person name="Lipzen A."/>
            <person name="Chen C."/>
            <person name="Johnson J."/>
            <person name="Sharma A."/>
            <person name="Barry K."/>
            <person name="Grigoriev I.V."/>
            <person name="Spatafora J.W."/>
        </authorList>
    </citation>
    <scope>NUCLEOTIDE SEQUENCE [LARGE SCALE GENOMIC DNA]</scope>
    <source>
        <strain evidence="2 3">AM-OR11-056</strain>
    </source>
</reference>
<feature type="region of interest" description="Disordered" evidence="1">
    <location>
        <begin position="1"/>
        <end position="28"/>
    </location>
</feature>
<accession>A0A1J8QJC6</accession>
<dbReference type="Proteomes" id="UP000183567">
    <property type="component" value="Unassembled WGS sequence"/>
</dbReference>
<feature type="compositionally biased region" description="Polar residues" evidence="1">
    <location>
        <begin position="19"/>
        <end position="28"/>
    </location>
</feature>
<sequence>MNDIRDTPDGTMTLRFPQLTPSCSPQLW</sequence>
<proteinExistence type="predicted"/>